<feature type="compositionally biased region" description="Low complexity" evidence="1">
    <location>
        <begin position="142"/>
        <end position="160"/>
    </location>
</feature>
<accession>A0AAV7UUW4</accession>
<dbReference type="AlphaFoldDB" id="A0AAV7UUW4"/>
<comment type="caution">
    <text evidence="2">The sequence shown here is derived from an EMBL/GenBank/DDBJ whole genome shotgun (WGS) entry which is preliminary data.</text>
</comment>
<proteinExistence type="predicted"/>
<protein>
    <submittedName>
        <fullName evidence="2">Uncharacterized protein</fullName>
    </submittedName>
</protein>
<evidence type="ECO:0000313" key="2">
    <source>
        <dbReference type="EMBL" id="KAJ1191648.1"/>
    </source>
</evidence>
<evidence type="ECO:0000256" key="1">
    <source>
        <dbReference type="SAM" id="MobiDB-lite"/>
    </source>
</evidence>
<dbReference type="EMBL" id="JANPWB010000004">
    <property type="protein sequence ID" value="KAJ1191648.1"/>
    <property type="molecule type" value="Genomic_DNA"/>
</dbReference>
<sequence>MKAKNDKMSLKRKARHRHLRTGDLVLVRDRHPCSKFNLPFESVPWRIVKIKGTMVTAAKGAETITRNIALLKHYLPASHPTHKELTISGETEQINDGESVSDNENPEIFYPKEGTGIAIDDHIHFLHDMPWGISMTEPEGPRSPSGTSQRSQGSQSQTSV</sequence>
<keyword evidence="3" id="KW-1185">Reference proteome</keyword>
<evidence type="ECO:0000313" key="3">
    <source>
        <dbReference type="Proteomes" id="UP001066276"/>
    </source>
</evidence>
<dbReference type="Proteomes" id="UP001066276">
    <property type="component" value="Chromosome 2_2"/>
</dbReference>
<gene>
    <name evidence="2" type="ORF">NDU88_000964</name>
</gene>
<reference evidence="2" key="1">
    <citation type="journal article" date="2022" name="bioRxiv">
        <title>Sequencing and chromosome-scale assembly of the giantPleurodeles waltlgenome.</title>
        <authorList>
            <person name="Brown T."/>
            <person name="Elewa A."/>
            <person name="Iarovenko S."/>
            <person name="Subramanian E."/>
            <person name="Araus A.J."/>
            <person name="Petzold A."/>
            <person name="Susuki M."/>
            <person name="Suzuki K.-i.T."/>
            <person name="Hayashi T."/>
            <person name="Toyoda A."/>
            <person name="Oliveira C."/>
            <person name="Osipova E."/>
            <person name="Leigh N.D."/>
            <person name="Simon A."/>
            <person name="Yun M.H."/>
        </authorList>
    </citation>
    <scope>NUCLEOTIDE SEQUENCE</scope>
    <source>
        <strain evidence="2">20211129_DDA</strain>
        <tissue evidence="2">Liver</tissue>
    </source>
</reference>
<feature type="region of interest" description="Disordered" evidence="1">
    <location>
        <begin position="132"/>
        <end position="160"/>
    </location>
</feature>
<name>A0AAV7UUW4_PLEWA</name>
<organism evidence="2 3">
    <name type="scientific">Pleurodeles waltl</name>
    <name type="common">Iberian ribbed newt</name>
    <dbReference type="NCBI Taxonomy" id="8319"/>
    <lineage>
        <taxon>Eukaryota</taxon>
        <taxon>Metazoa</taxon>
        <taxon>Chordata</taxon>
        <taxon>Craniata</taxon>
        <taxon>Vertebrata</taxon>
        <taxon>Euteleostomi</taxon>
        <taxon>Amphibia</taxon>
        <taxon>Batrachia</taxon>
        <taxon>Caudata</taxon>
        <taxon>Salamandroidea</taxon>
        <taxon>Salamandridae</taxon>
        <taxon>Pleurodelinae</taxon>
        <taxon>Pleurodeles</taxon>
    </lineage>
</organism>